<dbReference type="InterPro" id="IPR003754">
    <property type="entry name" value="4pyrrol_synth_uPrphyn_synth"/>
</dbReference>
<dbReference type="CDD" id="cd06578">
    <property type="entry name" value="HemD"/>
    <property type="match status" value="1"/>
</dbReference>
<dbReference type="EMBL" id="WTYL01000001">
    <property type="protein sequence ID" value="MXP43111.1"/>
    <property type="molecule type" value="Genomic_DNA"/>
</dbReference>
<dbReference type="Pfam" id="PF02602">
    <property type="entry name" value="HEM4"/>
    <property type="match status" value="1"/>
</dbReference>
<evidence type="ECO:0000259" key="1">
    <source>
        <dbReference type="Pfam" id="PF02602"/>
    </source>
</evidence>
<dbReference type="SUPFAM" id="SSF69618">
    <property type="entry name" value="HemD-like"/>
    <property type="match status" value="1"/>
</dbReference>
<organism evidence="2 3">
    <name type="scientific">Allopontixanthobacter sediminis</name>
    <dbReference type="NCBI Taxonomy" id="1689985"/>
    <lineage>
        <taxon>Bacteria</taxon>
        <taxon>Pseudomonadati</taxon>
        <taxon>Pseudomonadota</taxon>
        <taxon>Alphaproteobacteria</taxon>
        <taxon>Sphingomonadales</taxon>
        <taxon>Erythrobacteraceae</taxon>
        <taxon>Allopontixanthobacter</taxon>
    </lineage>
</organism>
<gene>
    <name evidence="2" type="ORF">GRI65_01420</name>
</gene>
<dbReference type="Gene3D" id="3.40.50.10090">
    <property type="match status" value="2"/>
</dbReference>
<dbReference type="GO" id="GO:0033014">
    <property type="term" value="P:tetrapyrrole biosynthetic process"/>
    <property type="evidence" value="ECO:0007669"/>
    <property type="project" value="InterPro"/>
</dbReference>
<dbReference type="Proteomes" id="UP000431922">
    <property type="component" value="Unassembled WGS sequence"/>
</dbReference>
<accession>A0A845AVS0</accession>
<feature type="domain" description="Tetrapyrrole biosynthesis uroporphyrinogen III synthase" evidence="1">
    <location>
        <begin position="8"/>
        <end position="198"/>
    </location>
</feature>
<evidence type="ECO:0000313" key="2">
    <source>
        <dbReference type="EMBL" id="MXP43111.1"/>
    </source>
</evidence>
<proteinExistence type="predicted"/>
<comment type="caution">
    <text evidence="2">The sequence shown here is derived from an EMBL/GenBank/DDBJ whole genome shotgun (WGS) entry which is preliminary data.</text>
</comment>
<name>A0A845AVS0_9SPHN</name>
<keyword evidence="3" id="KW-1185">Reference proteome</keyword>
<evidence type="ECO:0000313" key="3">
    <source>
        <dbReference type="Proteomes" id="UP000431922"/>
    </source>
</evidence>
<dbReference type="InterPro" id="IPR036108">
    <property type="entry name" value="4pyrrol_syn_uPrphyn_synt_sf"/>
</dbReference>
<protein>
    <submittedName>
        <fullName evidence="2">Uroporphyrinogen-III synthase</fullName>
    </submittedName>
</protein>
<dbReference type="GO" id="GO:0004852">
    <property type="term" value="F:uroporphyrinogen-III synthase activity"/>
    <property type="evidence" value="ECO:0007669"/>
    <property type="project" value="InterPro"/>
</dbReference>
<sequence>MSLEIVGEPLFEIRPVAWSAPDPAEVDALLIGSANVFRHGGPQLDKFRGTPVHAVGRTTAELAESAGFTVERTGSSGLQSLLQTGGGTSPGIRRYLRLSGAERVPLEVPTGVVIAERIVYDAAPIAIPPEFERMLRAGGIVLLHSAAAARHFAGECDRLGIPKSALRLAALGPRITEMLEGEWGDIRHAEAPNDAALLALAKDMCQDR</sequence>
<reference evidence="2 3" key="1">
    <citation type="submission" date="2019-12" db="EMBL/GenBank/DDBJ databases">
        <title>Genomic-based taxomic classification of the family Erythrobacteraceae.</title>
        <authorList>
            <person name="Xu L."/>
        </authorList>
    </citation>
    <scope>NUCLEOTIDE SEQUENCE [LARGE SCALE GENOMIC DNA]</scope>
    <source>
        <strain evidence="2 3">KCTC 42453</strain>
    </source>
</reference>
<dbReference type="AlphaFoldDB" id="A0A845AVS0"/>
<dbReference type="OrthoDB" id="7424801at2"/>